<keyword evidence="6" id="KW-1185">Reference proteome</keyword>
<reference evidence="3 5" key="3">
    <citation type="submission" date="2019-07" db="EMBL/GenBank/DDBJ databases">
        <title>Whole genome shotgun sequence of Methylobacterium oxalidis NBRC 107715.</title>
        <authorList>
            <person name="Hosoyama A."/>
            <person name="Uohara A."/>
            <person name="Ohji S."/>
            <person name="Ichikawa N."/>
        </authorList>
    </citation>
    <scope>NUCLEOTIDE SEQUENCE [LARGE SCALE GENOMIC DNA]</scope>
    <source>
        <strain evidence="3 5">NBRC 107715</strain>
    </source>
</reference>
<reference evidence="4" key="1">
    <citation type="journal article" date="2014" name="Int. J. Syst. Evol. Microbiol.">
        <title>Complete genome of a new Firmicutes species belonging to the dominant human colonic microbiota ('Ruminococcus bicirculans') reveals two chromosomes and a selective capacity to utilize plant glucans.</title>
        <authorList>
            <consortium name="NISC Comparative Sequencing Program"/>
            <person name="Wegmann U."/>
            <person name="Louis P."/>
            <person name="Goesmann A."/>
            <person name="Henrissat B."/>
            <person name="Duncan S.H."/>
            <person name="Flint H.J."/>
        </authorList>
    </citation>
    <scope>NUCLEOTIDE SEQUENCE</scope>
    <source>
        <strain evidence="4">NBRC 107715</strain>
    </source>
</reference>
<sequence>MTGATLLDRPDASDATRDMVFLPSGTFRMGSDGHYPEEAPVHRVQVDGFWIDRTPVTNAQFRAFVRATGYVTMAERRPDPKDYPGALPYMLQPGSLVFKPPKGPVDLRDFRAWWRFKFGVHWRRPYGSGSSIAGLDEHPVVHVAYADAAAFAAWAGKEIPTEAEWEYAARGGLDGAAFAWGTRSRPAAGTWPIPGRAPSRTRTGPRTATSARPPSPPSRRTATGSTT</sequence>
<feature type="region of interest" description="Disordered" evidence="1">
    <location>
        <begin position="185"/>
        <end position="227"/>
    </location>
</feature>
<dbReference type="Gene3D" id="3.90.1580.10">
    <property type="entry name" value="paralog of FGE (formylglycine-generating enzyme)"/>
    <property type="match status" value="1"/>
</dbReference>
<dbReference type="PANTHER" id="PTHR23150:SF19">
    <property type="entry name" value="FORMYLGLYCINE-GENERATING ENZYME"/>
    <property type="match status" value="1"/>
</dbReference>
<dbReference type="InterPro" id="IPR016187">
    <property type="entry name" value="CTDL_fold"/>
</dbReference>
<evidence type="ECO:0000313" key="5">
    <source>
        <dbReference type="Proteomes" id="UP000321960"/>
    </source>
</evidence>
<evidence type="ECO:0000313" key="6">
    <source>
        <dbReference type="Proteomes" id="UP001156856"/>
    </source>
</evidence>
<reference evidence="6" key="2">
    <citation type="journal article" date="2019" name="Int. J. Syst. Evol. Microbiol.">
        <title>The Global Catalogue of Microorganisms (GCM) 10K type strain sequencing project: providing services to taxonomists for standard genome sequencing and annotation.</title>
        <authorList>
            <consortium name="The Broad Institute Genomics Platform"/>
            <consortium name="The Broad Institute Genome Sequencing Center for Infectious Disease"/>
            <person name="Wu L."/>
            <person name="Ma J."/>
        </authorList>
    </citation>
    <scope>NUCLEOTIDE SEQUENCE [LARGE SCALE GENOMIC DNA]</scope>
    <source>
        <strain evidence="6">NBRC 107715</strain>
    </source>
</reference>
<dbReference type="SUPFAM" id="SSF56436">
    <property type="entry name" value="C-type lectin-like"/>
    <property type="match status" value="1"/>
</dbReference>
<dbReference type="InterPro" id="IPR042095">
    <property type="entry name" value="SUMF_sf"/>
</dbReference>
<feature type="domain" description="Sulfatase-modifying factor enzyme-like" evidence="2">
    <location>
        <begin position="17"/>
        <end position="207"/>
    </location>
</feature>
<dbReference type="GO" id="GO:0120147">
    <property type="term" value="F:formylglycine-generating oxidase activity"/>
    <property type="evidence" value="ECO:0007669"/>
    <property type="project" value="TreeGrafter"/>
</dbReference>
<dbReference type="InterPro" id="IPR005532">
    <property type="entry name" value="SUMF_dom"/>
</dbReference>
<gene>
    <name evidence="4" type="ORF">GCM10007888_42210</name>
    <name evidence="3" type="ORF">MOX02_09440</name>
</gene>
<proteinExistence type="predicted"/>
<name>A0A512IYX0_9HYPH</name>
<dbReference type="Proteomes" id="UP001156856">
    <property type="component" value="Unassembled WGS sequence"/>
</dbReference>
<protein>
    <recommendedName>
        <fullName evidence="2">Sulfatase-modifying factor enzyme-like domain-containing protein</fullName>
    </recommendedName>
</protein>
<comment type="caution">
    <text evidence="3">The sequence shown here is derived from an EMBL/GenBank/DDBJ whole genome shotgun (WGS) entry which is preliminary data.</text>
</comment>
<feature type="compositionally biased region" description="Low complexity" evidence="1">
    <location>
        <begin position="205"/>
        <end position="227"/>
    </location>
</feature>
<dbReference type="EMBL" id="BSPK01000084">
    <property type="protein sequence ID" value="GLS65839.1"/>
    <property type="molecule type" value="Genomic_DNA"/>
</dbReference>
<organism evidence="3 5">
    <name type="scientific">Methylobacterium oxalidis</name>
    <dbReference type="NCBI Taxonomy" id="944322"/>
    <lineage>
        <taxon>Bacteria</taxon>
        <taxon>Pseudomonadati</taxon>
        <taxon>Pseudomonadota</taxon>
        <taxon>Alphaproteobacteria</taxon>
        <taxon>Hyphomicrobiales</taxon>
        <taxon>Methylobacteriaceae</taxon>
        <taxon>Methylobacterium</taxon>
    </lineage>
</organism>
<dbReference type="Proteomes" id="UP000321960">
    <property type="component" value="Unassembled WGS sequence"/>
</dbReference>
<dbReference type="EMBL" id="BJZU01000014">
    <property type="protein sequence ID" value="GEP02906.1"/>
    <property type="molecule type" value="Genomic_DNA"/>
</dbReference>
<dbReference type="InterPro" id="IPR051043">
    <property type="entry name" value="Sulfatase_Mod_Factor_Kinase"/>
</dbReference>
<reference evidence="4" key="4">
    <citation type="submission" date="2023-01" db="EMBL/GenBank/DDBJ databases">
        <title>Draft genome sequence of Methylobacterium oxalidis strain NBRC 107715.</title>
        <authorList>
            <person name="Sun Q."/>
            <person name="Mori K."/>
        </authorList>
    </citation>
    <scope>NUCLEOTIDE SEQUENCE</scope>
    <source>
        <strain evidence="4">NBRC 107715</strain>
    </source>
</reference>
<evidence type="ECO:0000256" key="1">
    <source>
        <dbReference type="SAM" id="MobiDB-lite"/>
    </source>
</evidence>
<evidence type="ECO:0000313" key="3">
    <source>
        <dbReference type="EMBL" id="GEP02906.1"/>
    </source>
</evidence>
<dbReference type="Pfam" id="PF03781">
    <property type="entry name" value="FGE-sulfatase"/>
    <property type="match status" value="1"/>
</dbReference>
<dbReference type="PANTHER" id="PTHR23150">
    <property type="entry name" value="SULFATASE MODIFYING FACTOR 1, 2"/>
    <property type="match status" value="1"/>
</dbReference>
<accession>A0A512IYX0</accession>
<dbReference type="AlphaFoldDB" id="A0A512IYX0"/>
<evidence type="ECO:0000259" key="2">
    <source>
        <dbReference type="Pfam" id="PF03781"/>
    </source>
</evidence>
<evidence type="ECO:0000313" key="4">
    <source>
        <dbReference type="EMBL" id="GLS65839.1"/>
    </source>
</evidence>